<dbReference type="SUPFAM" id="SSF55068">
    <property type="entry name" value="Peptide methionine sulfoxide reductase"/>
    <property type="match status" value="1"/>
</dbReference>
<organism evidence="4">
    <name type="scientific">mine drainage metagenome</name>
    <dbReference type="NCBI Taxonomy" id="410659"/>
    <lineage>
        <taxon>unclassified sequences</taxon>
        <taxon>metagenomes</taxon>
        <taxon>ecological metagenomes</taxon>
    </lineage>
</organism>
<sequence length="208" mass="22823">MISIKPVSRHLSCILCLVLGLAALPNANAAPAEQTAVFAGGCFWGVDAVFKHVKGVTGVVSGYAGGDASTAHYEMVSEGNTGHAESVQVRFDPARVTYRQLLQVFFGVAHDPTELNRQGPDTGSQYRSAIFYTSTEQLQAAQSYIGKLTAAHVFPAPIVTQVVPLRQFYPAEEHHQNYLALHPYQPYIVFNDMPKLTQLRKQFPALYQ</sequence>
<name>A0A1J5T6J0_9ZZZZ</name>
<dbReference type="Pfam" id="PF01625">
    <property type="entry name" value="PMSR"/>
    <property type="match status" value="1"/>
</dbReference>
<reference evidence="4" key="1">
    <citation type="submission" date="2016-10" db="EMBL/GenBank/DDBJ databases">
        <title>Sequence of Gallionella enrichment culture.</title>
        <authorList>
            <person name="Poehlein A."/>
            <person name="Muehling M."/>
            <person name="Daniel R."/>
        </authorList>
    </citation>
    <scope>NUCLEOTIDE SEQUENCE</scope>
</reference>
<proteinExistence type="inferred from homology"/>
<dbReference type="EC" id="1.8.4.11" evidence="1"/>
<dbReference type="NCBIfam" id="TIGR00401">
    <property type="entry name" value="msrA"/>
    <property type="match status" value="1"/>
</dbReference>
<gene>
    <name evidence="4" type="primary">msrA3_3</name>
    <name evidence="4" type="ORF">GALL_67130</name>
</gene>
<dbReference type="PANTHER" id="PTHR43774">
    <property type="entry name" value="PEPTIDE METHIONINE SULFOXIDE REDUCTASE"/>
    <property type="match status" value="1"/>
</dbReference>
<comment type="caution">
    <text evidence="4">The sequence shown here is derived from an EMBL/GenBank/DDBJ whole genome shotgun (WGS) entry which is preliminary data.</text>
</comment>
<accession>A0A1J5T6J0</accession>
<dbReference type="InterPro" id="IPR036509">
    <property type="entry name" value="Met_Sox_Rdtase_MsrA_sf"/>
</dbReference>
<evidence type="ECO:0000313" key="4">
    <source>
        <dbReference type="EMBL" id="OIR11856.1"/>
    </source>
</evidence>
<evidence type="ECO:0000259" key="3">
    <source>
        <dbReference type="Pfam" id="PF01625"/>
    </source>
</evidence>
<evidence type="ECO:0000256" key="1">
    <source>
        <dbReference type="ARBA" id="ARBA00012502"/>
    </source>
</evidence>
<dbReference type="GO" id="GO:0008113">
    <property type="term" value="F:peptide-methionine (S)-S-oxide reductase activity"/>
    <property type="evidence" value="ECO:0007669"/>
    <property type="project" value="UniProtKB-EC"/>
</dbReference>
<dbReference type="AlphaFoldDB" id="A0A1J5T6J0"/>
<dbReference type="EMBL" id="MLJW01000019">
    <property type="protein sequence ID" value="OIR11856.1"/>
    <property type="molecule type" value="Genomic_DNA"/>
</dbReference>
<dbReference type="PANTHER" id="PTHR43774:SF1">
    <property type="entry name" value="PEPTIDE METHIONINE SULFOXIDE REDUCTASE MSRA 2"/>
    <property type="match status" value="1"/>
</dbReference>
<protein>
    <recommendedName>
        <fullName evidence="1">peptide-methionine (S)-S-oxide reductase</fullName>
        <ecNumber evidence="1">1.8.4.11</ecNumber>
    </recommendedName>
</protein>
<dbReference type="HAMAP" id="MF_01401">
    <property type="entry name" value="MsrA"/>
    <property type="match status" value="1"/>
</dbReference>
<feature type="domain" description="Peptide methionine sulphoxide reductase MsrA" evidence="3">
    <location>
        <begin position="35"/>
        <end position="187"/>
    </location>
</feature>
<keyword evidence="2 4" id="KW-0560">Oxidoreductase</keyword>
<dbReference type="InterPro" id="IPR002569">
    <property type="entry name" value="Met_Sox_Rdtase_MsrA_dom"/>
</dbReference>
<evidence type="ECO:0000256" key="2">
    <source>
        <dbReference type="ARBA" id="ARBA00023002"/>
    </source>
</evidence>
<dbReference type="Gene3D" id="3.30.1060.10">
    <property type="entry name" value="Peptide methionine sulphoxide reductase MsrA"/>
    <property type="match status" value="1"/>
</dbReference>